<evidence type="ECO:0000256" key="4">
    <source>
        <dbReference type="ARBA" id="ARBA00022989"/>
    </source>
</evidence>
<dbReference type="GO" id="GO:0017038">
    <property type="term" value="P:protein import"/>
    <property type="evidence" value="ECO:0007669"/>
    <property type="project" value="TreeGrafter"/>
</dbReference>
<feature type="transmembrane region" description="Helical" evidence="7">
    <location>
        <begin position="154"/>
        <end position="172"/>
    </location>
</feature>
<comment type="subcellular location">
    <subcellularLocation>
        <location evidence="1">Cell membrane</location>
        <topology evidence="1">Multi-pass membrane protein</topology>
    </subcellularLocation>
    <subcellularLocation>
        <location evidence="6">Membrane</location>
        <topology evidence="6">Multi-pass membrane protein</topology>
    </subcellularLocation>
</comment>
<feature type="transmembrane region" description="Helical" evidence="7">
    <location>
        <begin position="6"/>
        <end position="27"/>
    </location>
</feature>
<keyword evidence="2" id="KW-1003">Cell membrane</keyword>
<dbReference type="PANTHER" id="PTHR30625">
    <property type="entry name" value="PROTEIN TOLQ"/>
    <property type="match status" value="1"/>
</dbReference>
<dbReference type="Proteomes" id="UP000298049">
    <property type="component" value="Chromosome"/>
</dbReference>
<dbReference type="InterPro" id="IPR050790">
    <property type="entry name" value="ExbB/TolQ_transport"/>
</dbReference>
<dbReference type="GO" id="GO:0005886">
    <property type="term" value="C:plasma membrane"/>
    <property type="evidence" value="ECO:0007669"/>
    <property type="project" value="UniProtKB-SubCell"/>
</dbReference>
<dbReference type="EMBL" id="CP031093">
    <property type="protein sequence ID" value="QCF26316.1"/>
    <property type="molecule type" value="Genomic_DNA"/>
</dbReference>
<evidence type="ECO:0000256" key="6">
    <source>
        <dbReference type="RuleBase" id="RU004057"/>
    </source>
</evidence>
<evidence type="ECO:0000259" key="8">
    <source>
        <dbReference type="Pfam" id="PF01618"/>
    </source>
</evidence>
<name>A0A4P7XH36_9ALTE</name>
<sequence length="208" mass="23142">MLELLRPGGFIMIPILACSILALAIVLERFWTLRLNRVAPTHVINEFWRWVKKKEVNSHRLRTLQESSPLGRILAAGLMNAKHGRDVMRDSIEQEASQVVHELERFLNPLGTIAQITPLLGLLGTVIGMIKVFAEIQFGGIGNTENLAGGISEALITTASGLTVAIPALIFHRYFMRRVDEMVVTMEQEAIKLVEVVHGDREIDIEGA</sequence>
<evidence type="ECO:0000256" key="7">
    <source>
        <dbReference type="SAM" id="Phobius"/>
    </source>
</evidence>
<evidence type="ECO:0000313" key="9">
    <source>
        <dbReference type="EMBL" id="QCF26316.1"/>
    </source>
</evidence>
<feature type="transmembrane region" description="Helical" evidence="7">
    <location>
        <begin position="113"/>
        <end position="134"/>
    </location>
</feature>
<keyword evidence="5 7" id="KW-0472">Membrane</keyword>
<comment type="similarity">
    <text evidence="6">Belongs to the exbB/tolQ family.</text>
</comment>
<protein>
    <submittedName>
        <fullName evidence="9">MotA/TolQ/ExbB proton channel family protein</fullName>
    </submittedName>
</protein>
<dbReference type="KEGG" id="hmi:soil367_10420"/>
<dbReference type="AlphaFoldDB" id="A0A4P7XH36"/>
<dbReference type="InterPro" id="IPR002898">
    <property type="entry name" value="MotA_ExbB_proton_chnl"/>
</dbReference>
<evidence type="ECO:0000256" key="2">
    <source>
        <dbReference type="ARBA" id="ARBA00022475"/>
    </source>
</evidence>
<evidence type="ECO:0000256" key="3">
    <source>
        <dbReference type="ARBA" id="ARBA00022692"/>
    </source>
</evidence>
<proteinExistence type="inferred from homology"/>
<keyword evidence="6" id="KW-0813">Transport</keyword>
<keyword evidence="4 7" id="KW-1133">Transmembrane helix</keyword>
<reference evidence="9 10" key="1">
    <citation type="submission" date="2018-07" db="EMBL/GenBank/DDBJ databases">
        <title>Marsedoiliclastica nanhaica gen. nov. sp. nov., a novel marine hydrocarbonoclastic bacterium isolated from an in-situ enriched hydrocarbon-degrading consortium in deep-sea sediment.</title>
        <authorList>
            <person name="Dong C."/>
            <person name="Ma T."/>
            <person name="Liu R."/>
            <person name="Shao Z."/>
        </authorList>
    </citation>
    <scope>NUCLEOTIDE SEQUENCE [LARGE SCALE GENOMIC DNA]</scope>
    <source>
        <strain evidence="10">soil36-7</strain>
    </source>
</reference>
<organism evidence="9 10">
    <name type="scientific">Hydrocarboniclastica marina</name>
    <dbReference type="NCBI Taxonomy" id="2259620"/>
    <lineage>
        <taxon>Bacteria</taxon>
        <taxon>Pseudomonadati</taxon>
        <taxon>Pseudomonadota</taxon>
        <taxon>Gammaproteobacteria</taxon>
        <taxon>Alteromonadales</taxon>
        <taxon>Alteromonadaceae</taxon>
        <taxon>Hydrocarboniclastica</taxon>
    </lineage>
</organism>
<feature type="domain" description="MotA/TolQ/ExbB proton channel" evidence="8">
    <location>
        <begin position="67"/>
        <end position="187"/>
    </location>
</feature>
<dbReference type="PANTHER" id="PTHR30625:SF11">
    <property type="entry name" value="MOTA_TOLQ_EXBB PROTON CHANNEL DOMAIN-CONTAINING PROTEIN"/>
    <property type="match status" value="1"/>
</dbReference>
<keyword evidence="6" id="KW-0653">Protein transport</keyword>
<dbReference type="Pfam" id="PF01618">
    <property type="entry name" value="MotA_ExbB"/>
    <property type="match status" value="1"/>
</dbReference>
<evidence type="ECO:0000256" key="1">
    <source>
        <dbReference type="ARBA" id="ARBA00004651"/>
    </source>
</evidence>
<keyword evidence="3 7" id="KW-0812">Transmembrane</keyword>
<dbReference type="RefSeq" id="WP_136549037.1">
    <property type="nucleotide sequence ID" value="NZ_CP031093.1"/>
</dbReference>
<keyword evidence="10" id="KW-1185">Reference proteome</keyword>
<evidence type="ECO:0000256" key="5">
    <source>
        <dbReference type="ARBA" id="ARBA00023136"/>
    </source>
</evidence>
<evidence type="ECO:0000313" key="10">
    <source>
        <dbReference type="Proteomes" id="UP000298049"/>
    </source>
</evidence>
<dbReference type="OrthoDB" id="4045at2"/>
<gene>
    <name evidence="9" type="ORF">soil367_10420</name>
</gene>
<accession>A0A4P7XH36</accession>